<feature type="region of interest" description="Disordered" evidence="3">
    <location>
        <begin position="854"/>
        <end position="896"/>
    </location>
</feature>
<evidence type="ECO:0000256" key="2">
    <source>
        <dbReference type="ARBA" id="ARBA00038934"/>
    </source>
</evidence>
<feature type="compositionally biased region" description="Low complexity" evidence="3">
    <location>
        <begin position="947"/>
        <end position="960"/>
    </location>
</feature>
<dbReference type="Pfam" id="PF01501">
    <property type="entry name" value="Glyco_transf_8"/>
    <property type="match status" value="1"/>
</dbReference>
<name>A0AA39KS06_9HYME</name>
<proteinExistence type="inferred from homology"/>
<evidence type="ECO:0000256" key="3">
    <source>
        <dbReference type="SAM" id="MobiDB-lite"/>
    </source>
</evidence>
<sequence>MSGYAWITLATNDPYCLGALVLAHSLKRVGTKYDIAILITPGVTSTMREKLNAVFSVVKEVNVLDSKDEANLALLARPELGITFTKLHCWRMTQYEKCVFIDADALVVRNCDELFEREELSAAPDVGWPDCFNSGVFVFKPSQQTFASLTSFAASKGSFDGGDQGLLNQYFSDWAHKDISKHLPFIYNMCSTATYSYLPAYKQYGNDVRIIHFIGNAKPWLQYFDTQTGQVHPSSESAHLQSLLQLWWNIFCQMVHPELSPVMLSNDHRDANYFEARSTLAPIWHDSCPRESFTACTLYNSPDSTYNKVDETLPDFSIFHDPWENYIEIKNENNDIIDKNINDTDSINNKKNEFHSNYDETYRLNNVTDLIDERQNDYNYCSNSKLNDIHEPSEHFENVNITESQDEIYHLEECSNLKDLEDHSDHYHFPHQLSANDSNEYTTHTNYQCENSLNNNDGNLTEDENHRNCQNNIPYTDTHTINSHTHSQTSTESEFIACQSQTNSFNETPHDNTGIAGALAKITLGSARSPEQEAFEEHLRKHSWEQGKIDYMGRDSFENIWTKICTTISTVTEHEPTAPQKKLIEEDNESKTSQVTATTITKIQSTETEAACLDVHEERRATNRPCHHSIAECCIVVLLDWALPTVLQHQDVVSEIRPRETSEETTEIKSPCCESQKSMIERPNIIHPSVESPPISETTATVPISLDAMQVNLEQILASTCSPSKLDTESSKNDKCSTMKDDVATASCHTEKNTIISQSSAIPPQCPLKITPESLTLTDTQLTEIASKESHVIEETQCAKNITDTAVPIQVAESVLEADIKESVSEDVKPVTEEAISSMSAPIQESISTVVETPLEPPAPAHSQSVAALPPAQANGTDRSDYDSESNENIKPEVTPIPSAVVEPVYAPVSVPEPEIKQLEEDKSDIIEIAPEVGKTDNVQTVERATTSREITTESSITDTVQPTQSSPTAAPMKETIIKDIESKTNVPDEISTQVVLEDLSKKTEEQHEKPMPITQLNIPGTPTIIEATPPTSPPLDAVVTPLEEGTKPTKKVVKKSIKKSSPDEKAEGTETEESKKSKKTTKKSPSVIKKSKESLEEGADSSAVEKPKKIVKVKKTTKPTQNLEADTSVPDTPPPTTSSETPVPPKRKVKPGTAKPSGTSTNKSE</sequence>
<feature type="compositionally biased region" description="Low complexity" evidence="3">
    <location>
        <begin position="483"/>
        <end position="494"/>
    </location>
</feature>
<evidence type="ECO:0000256" key="1">
    <source>
        <dbReference type="ARBA" id="ARBA00038162"/>
    </source>
</evidence>
<feature type="compositionally biased region" description="Polar residues" evidence="3">
    <location>
        <begin position="448"/>
        <end position="459"/>
    </location>
</feature>
<feature type="compositionally biased region" description="Basic and acidic residues" evidence="3">
    <location>
        <begin position="1061"/>
        <end position="1076"/>
    </location>
</feature>
<accession>A0AA39KS06</accession>
<comment type="similarity">
    <text evidence="1">Belongs to the glycosyltransferase 8 family. Glycogenin subfamily.</text>
</comment>
<feature type="compositionally biased region" description="Basic residues" evidence="3">
    <location>
        <begin position="1049"/>
        <end position="1059"/>
    </location>
</feature>
<dbReference type="PANTHER" id="PTHR11183">
    <property type="entry name" value="GLYCOGENIN SUBFAMILY MEMBER"/>
    <property type="match status" value="1"/>
</dbReference>
<organism evidence="4 5">
    <name type="scientific">Microctonus aethiopoides</name>
    <dbReference type="NCBI Taxonomy" id="144406"/>
    <lineage>
        <taxon>Eukaryota</taxon>
        <taxon>Metazoa</taxon>
        <taxon>Ecdysozoa</taxon>
        <taxon>Arthropoda</taxon>
        <taxon>Hexapoda</taxon>
        <taxon>Insecta</taxon>
        <taxon>Pterygota</taxon>
        <taxon>Neoptera</taxon>
        <taxon>Endopterygota</taxon>
        <taxon>Hymenoptera</taxon>
        <taxon>Apocrita</taxon>
        <taxon>Ichneumonoidea</taxon>
        <taxon>Braconidae</taxon>
        <taxon>Euphorinae</taxon>
        <taxon>Microctonus</taxon>
    </lineage>
</organism>
<dbReference type="InterPro" id="IPR029044">
    <property type="entry name" value="Nucleotide-diphossugar_trans"/>
</dbReference>
<evidence type="ECO:0000313" key="5">
    <source>
        <dbReference type="Proteomes" id="UP001168990"/>
    </source>
</evidence>
<evidence type="ECO:0000313" key="4">
    <source>
        <dbReference type="EMBL" id="KAK0171597.1"/>
    </source>
</evidence>
<comment type="caution">
    <text evidence="4">The sequence shown here is derived from an EMBL/GenBank/DDBJ whole genome shotgun (WGS) entry which is preliminary data.</text>
</comment>
<dbReference type="AlphaFoldDB" id="A0AA39KS06"/>
<dbReference type="FunFam" id="3.90.550.10:FF:000085">
    <property type="entry name" value="Glycogenin, isoform B"/>
    <property type="match status" value="1"/>
</dbReference>
<feature type="region of interest" description="Disordered" evidence="3">
    <location>
        <begin position="474"/>
        <end position="494"/>
    </location>
</feature>
<gene>
    <name evidence="4" type="ORF">PV328_005032</name>
</gene>
<feature type="region of interest" description="Disordered" evidence="3">
    <location>
        <begin position="947"/>
        <end position="973"/>
    </location>
</feature>
<dbReference type="CDD" id="cd02537">
    <property type="entry name" value="GT8_Glycogenin"/>
    <property type="match status" value="1"/>
</dbReference>
<feature type="compositionally biased region" description="Basic and acidic residues" evidence="3">
    <location>
        <begin position="1001"/>
        <end position="1011"/>
    </location>
</feature>
<dbReference type="InterPro" id="IPR050587">
    <property type="entry name" value="GNT1/Glycosyltrans_8"/>
</dbReference>
<feature type="region of interest" description="Disordered" evidence="3">
    <location>
        <begin position="448"/>
        <end position="467"/>
    </location>
</feature>
<dbReference type="Proteomes" id="UP001168990">
    <property type="component" value="Unassembled WGS sequence"/>
</dbReference>
<dbReference type="GO" id="GO:0005978">
    <property type="term" value="P:glycogen biosynthetic process"/>
    <property type="evidence" value="ECO:0007669"/>
    <property type="project" value="UniProtKB-ARBA"/>
</dbReference>
<feature type="compositionally biased region" description="Polar residues" evidence="3">
    <location>
        <begin position="1157"/>
        <end position="1166"/>
    </location>
</feature>
<dbReference type="GO" id="GO:0008466">
    <property type="term" value="F:glycogenin glucosyltransferase activity"/>
    <property type="evidence" value="ECO:0007669"/>
    <property type="project" value="UniProtKB-EC"/>
</dbReference>
<reference evidence="4" key="1">
    <citation type="journal article" date="2023" name="bioRxiv">
        <title>Scaffold-level genome assemblies of two parasitoid biocontrol wasps reveal the parthenogenesis mechanism and an associated novel virus.</title>
        <authorList>
            <person name="Inwood S."/>
            <person name="Skelly J."/>
            <person name="Guhlin J."/>
            <person name="Harrop T."/>
            <person name="Goldson S."/>
            <person name="Dearden P."/>
        </authorList>
    </citation>
    <scope>NUCLEOTIDE SEQUENCE</scope>
    <source>
        <strain evidence="4">Irish</strain>
        <tissue evidence="4">Whole body</tissue>
    </source>
</reference>
<dbReference type="EMBL" id="JAQQBS010000002">
    <property type="protein sequence ID" value="KAK0171597.1"/>
    <property type="molecule type" value="Genomic_DNA"/>
</dbReference>
<dbReference type="EC" id="2.4.1.186" evidence="2"/>
<dbReference type="SUPFAM" id="SSF53448">
    <property type="entry name" value="Nucleotide-diphospho-sugar transferases"/>
    <property type="match status" value="1"/>
</dbReference>
<feature type="region of interest" description="Disordered" evidence="3">
    <location>
        <begin position="1001"/>
        <end position="1166"/>
    </location>
</feature>
<dbReference type="InterPro" id="IPR002495">
    <property type="entry name" value="Glyco_trans_8"/>
</dbReference>
<protein>
    <recommendedName>
        <fullName evidence="2">glycogenin glucosyltransferase</fullName>
        <ecNumber evidence="2">2.4.1.186</ecNumber>
    </recommendedName>
</protein>
<keyword evidence="5" id="KW-1185">Reference proteome</keyword>
<dbReference type="Gene3D" id="3.90.550.10">
    <property type="entry name" value="Spore Coat Polysaccharide Biosynthesis Protein SpsA, Chain A"/>
    <property type="match status" value="1"/>
</dbReference>
<reference evidence="4" key="2">
    <citation type="submission" date="2023-03" db="EMBL/GenBank/DDBJ databases">
        <authorList>
            <person name="Inwood S.N."/>
            <person name="Skelly J.G."/>
            <person name="Guhlin J."/>
            <person name="Harrop T.W.R."/>
            <person name="Goldson S.G."/>
            <person name="Dearden P.K."/>
        </authorList>
    </citation>
    <scope>NUCLEOTIDE SEQUENCE</scope>
    <source>
        <strain evidence="4">Irish</strain>
        <tissue evidence="4">Whole body</tissue>
    </source>
</reference>